<evidence type="ECO:0000256" key="3">
    <source>
        <dbReference type="ARBA" id="ARBA00022946"/>
    </source>
</evidence>
<proteinExistence type="inferred from homology"/>
<comment type="similarity">
    <text evidence="1">Belongs to the mTERF family.</text>
</comment>
<dbReference type="Proteomes" id="UP000623129">
    <property type="component" value="Unassembled WGS sequence"/>
</dbReference>
<organism evidence="4 5">
    <name type="scientific">Carex littledalei</name>
    <dbReference type="NCBI Taxonomy" id="544730"/>
    <lineage>
        <taxon>Eukaryota</taxon>
        <taxon>Viridiplantae</taxon>
        <taxon>Streptophyta</taxon>
        <taxon>Embryophyta</taxon>
        <taxon>Tracheophyta</taxon>
        <taxon>Spermatophyta</taxon>
        <taxon>Magnoliopsida</taxon>
        <taxon>Liliopsida</taxon>
        <taxon>Poales</taxon>
        <taxon>Cyperaceae</taxon>
        <taxon>Cyperoideae</taxon>
        <taxon>Cariceae</taxon>
        <taxon>Carex</taxon>
        <taxon>Carex subgen. Euthyceras</taxon>
    </lineage>
</organism>
<dbReference type="SMART" id="SM00733">
    <property type="entry name" value="Mterf"/>
    <property type="match status" value="7"/>
</dbReference>
<keyword evidence="2" id="KW-0806">Transcription termination</keyword>
<protein>
    <submittedName>
        <fullName evidence="4">mTERF</fullName>
    </submittedName>
</protein>
<dbReference type="InterPro" id="IPR038538">
    <property type="entry name" value="MTERF_sf"/>
</dbReference>
<keyword evidence="2" id="KW-0804">Transcription</keyword>
<name>A0A833QZ15_9POAL</name>
<dbReference type="Gene3D" id="1.25.70.10">
    <property type="entry name" value="Transcription termination factor 3, mitochondrial"/>
    <property type="match status" value="2"/>
</dbReference>
<gene>
    <name evidence="4" type="ORF">FCM35_KLT06315</name>
</gene>
<evidence type="ECO:0000256" key="1">
    <source>
        <dbReference type="ARBA" id="ARBA00007692"/>
    </source>
</evidence>
<evidence type="ECO:0000313" key="4">
    <source>
        <dbReference type="EMBL" id="KAF3329237.1"/>
    </source>
</evidence>
<dbReference type="GO" id="GO:0003676">
    <property type="term" value="F:nucleic acid binding"/>
    <property type="evidence" value="ECO:0007669"/>
    <property type="project" value="InterPro"/>
</dbReference>
<comment type="caution">
    <text evidence="4">The sequence shown here is derived from an EMBL/GenBank/DDBJ whole genome shotgun (WGS) entry which is preliminary data.</text>
</comment>
<sequence length="521" mass="58666">MPQLLRSKLFCTHHSAVPLQCTFLSPMVRLFSALASPLSKREVLKQYLVKSCEFSPSEATRAAKQIPCHTTVSKPKSVVAFLKQNGLDVAHIRTAVLRDPRLLVLDVEKTLKPTVNSLERLGFSLSDITRLLCVYPLAFRCSSLEQNIKFWMPIVGSVEKLFGLLKKDRFVLTTDPDKVVAPNLDFLQKKCGLSGSQIVKMSQSRLLTGNTENVKEIIKRAMKFGIPSCSPLFKDILLASAQEPQKIKSKIKTLMTLGWSESEVLSMIRKKPSLLRNSGKILKIKANFLIKDVGMDLAFVARNPILLMLSMNKRLVPRHHVLIKLKAAHLPDGKRSFYCISTLSEQKFLDKFVFPNLGSIPDLYSTYTANAVVKVPAKRGLNDQAEVLRALEFSESQVLDIITKESKLGTKCEEQMRATVDFLITHVGFDRSYIANHPKILTYSLKRRLIPRYYVTQCLELKGLGRKYSILNVMNLNDTDFMEQFISSYEGIIPGLAENYDSARAGRPLKSLAEDVLQEAQ</sequence>
<accession>A0A833QZ15</accession>
<dbReference type="FunFam" id="1.25.70.10:FF:000001">
    <property type="entry name" value="Mitochondrial transcription termination factor-like"/>
    <property type="match status" value="1"/>
</dbReference>
<reference evidence="4" key="1">
    <citation type="submission" date="2020-01" db="EMBL/GenBank/DDBJ databases">
        <title>Genome sequence of Kobresia littledalei, the first chromosome-level genome in the family Cyperaceae.</title>
        <authorList>
            <person name="Qu G."/>
        </authorList>
    </citation>
    <scope>NUCLEOTIDE SEQUENCE</scope>
    <source>
        <strain evidence="4">C.B.Clarke</strain>
        <tissue evidence="4">Leaf</tissue>
    </source>
</reference>
<dbReference type="PANTHER" id="PTHR13068">
    <property type="entry name" value="CGI-12 PROTEIN-RELATED"/>
    <property type="match status" value="1"/>
</dbReference>
<keyword evidence="5" id="KW-1185">Reference proteome</keyword>
<dbReference type="AlphaFoldDB" id="A0A833QZ15"/>
<dbReference type="GO" id="GO:0006353">
    <property type="term" value="P:DNA-templated transcription termination"/>
    <property type="evidence" value="ECO:0007669"/>
    <property type="project" value="UniProtKB-KW"/>
</dbReference>
<keyword evidence="2" id="KW-0805">Transcription regulation</keyword>
<dbReference type="Pfam" id="PF02536">
    <property type="entry name" value="mTERF"/>
    <property type="match status" value="3"/>
</dbReference>
<evidence type="ECO:0000313" key="5">
    <source>
        <dbReference type="Proteomes" id="UP000623129"/>
    </source>
</evidence>
<dbReference type="OrthoDB" id="641315at2759"/>
<evidence type="ECO:0000256" key="2">
    <source>
        <dbReference type="ARBA" id="ARBA00022472"/>
    </source>
</evidence>
<dbReference type="InterPro" id="IPR003690">
    <property type="entry name" value="MTERF"/>
</dbReference>
<dbReference type="PANTHER" id="PTHR13068:SF236">
    <property type="entry name" value="OS02G0749800 PROTEIN"/>
    <property type="match status" value="1"/>
</dbReference>
<dbReference type="EMBL" id="SWLB01000015">
    <property type="protein sequence ID" value="KAF3329237.1"/>
    <property type="molecule type" value="Genomic_DNA"/>
</dbReference>
<keyword evidence="3" id="KW-0809">Transit peptide</keyword>